<dbReference type="AlphaFoldDB" id="A0AAQ3UIK9"/>
<sequence>MSMDDVEDLRCINTRGFSLVVLLDDIHMMRILSGQWNLDHIQTVKIITAGSHRPRPENSPMEMTPAGSEERVEAADAVEVKGFDALGLTSLIYGGFAAEFSSGIVVRTASICDSVRVGVSVAESRSGGIVVETSWRSFGSIVSDGADLKGGVLHNMELRIERAAVRFSEVRDYLTTWVELFEATKKECELFLQIPPMSIVWHHDLLERAWGWERLFPTNDLRYLEEYYRRNAEASTGRVGVGDSRPHLEKKVTGSTKSDAITAGQQEDGSANDSDYLVTLVNSCFDKEIELASEWMKERLPAAPEIKLSIRIQEKALSLLLQKKDRRIIPDVIHDCFKCITKEAELILEQLRKGFVWCDFDIKFSHEIRTQVFRLVQKYLRADPWSASVPTRAVLLGITKEAELICKKLRQEGSVRMAENGISRTIRSRAVDTLMNSNLDKVARKRCRTGFCYWHYLDPAAIDIPTCWRKVYDLTEGDGVQTSGLPWVKENDLTKTELEENVRVYDLTDGVWRKGHVSTVEYCGFISVRLKNANRV</sequence>
<reference evidence="2 3" key="1">
    <citation type="submission" date="2024-02" db="EMBL/GenBank/DDBJ databases">
        <title>High-quality chromosome-scale genome assembly of Pensacola bahiagrass (Paspalum notatum Flugge var. saurae).</title>
        <authorList>
            <person name="Vega J.M."/>
            <person name="Podio M."/>
            <person name="Orjuela J."/>
            <person name="Siena L.A."/>
            <person name="Pessino S.C."/>
            <person name="Combes M.C."/>
            <person name="Mariac C."/>
            <person name="Albertini E."/>
            <person name="Pupilli F."/>
            <person name="Ortiz J.P.A."/>
            <person name="Leblanc O."/>
        </authorList>
    </citation>
    <scope>NUCLEOTIDE SEQUENCE [LARGE SCALE GENOMIC DNA]</scope>
    <source>
        <strain evidence="2">R1</strain>
        <tissue evidence="2">Leaf</tissue>
    </source>
</reference>
<protein>
    <submittedName>
        <fullName evidence="2">Uncharacterized protein</fullName>
    </submittedName>
</protein>
<evidence type="ECO:0000313" key="2">
    <source>
        <dbReference type="EMBL" id="WVZ90920.1"/>
    </source>
</evidence>
<feature type="compositionally biased region" description="Polar residues" evidence="1">
    <location>
        <begin position="253"/>
        <end position="270"/>
    </location>
</feature>
<dbReference type="EMBL" id="CP144752">
    <property type="protein sequence ID" value="WVZ90920.1"/>
    <property type="molecule type" value="Genomic_DNA"/>
</dbReference>
<organism evidence="2 3">
    <name type="scientific">Paspalum notatum var. saurae</name>
    <dbReference type="NCBI Taxonomy" id="547442"/>
    <lineage>
        <taxon>Eukaryota</taxon>
        <taxon>Viridiplantae</taxon>
        <taxon>Streptophyta</taxon>
        <taxon>Embryophyta</taxon>
        <taxon>Tracheophyta</taxon>
        <taxon>Spermatophyta</taxon>
        <taxon>Magnoliopsida</taxon>
        <taxon>Liliopsida</taxon>
        <taxon>Poales</taxon>
        <taxon>Poaceae</taxon>
        <taxon>PACMAD clade</taxon>
        <taxon>Panicoideae</taxon>
        <taxon>Andropogonodae</taxon>
        <taxon>Paspaleae</taxon>
        <taxon>Paspalinae</taxon>
        <taxon>Paspalum</taxon>
    </lineage>
</organism>
<accession>A0AAQ3UIK9</accession>
<dbReference type="EMBL" id="CP144752">
    <property type="protein sequence ID" value="WVZ90919.1"/>
    <property type="molecule type" value="Genomic_DNA"/>
</dbReference>
<evidence type="ECO:0000313" key="3">
    <source>
        <dbReference type="Proteomes" id="UP001341281"/>
    </source>
</evidence>
<evidence type="ECO:0000256" key="1">
    <source>
        <dbReference type="SAM" id="MobiDB-lite"/>
    </source>
</evidence>
<proteinExistence type="predicted"/>
<dbReference type="Proteomes" id="UP001341281">
    <property type="component" value="Chromosome 08"/>
</dbReference>
<feature type="region of interest" description="Disordered" evidence="1">
    <location>
        <begin position="237"/>
        <end position="270"/>
    </location>
</feature>
<keyword evidence="3" id="KW-1185">Reference proteome</keyword>
<gene>
    <name evidence="2" type="ORF">U9M48_037172</name>
</gene>
<name>A0AAQ3UIK9_PASNO</name>